<organism evidence="2 3">
    <name type="scientific">Oryzihumus leptocrescens</name>
    <dbReference type="NCBI Taxonomy" id="297536"/>
    <lineage>
        <taxon>Bacteria</taxon>
        <taxon>Bacillati</taxon>
        <taxon>Actinomycetota</taxon>
        <taxon>Actinomycetes</taxon>
        <taxon>Micrococcales</taxon>
        <taxon>Intrasporangiaceae</taxon>
        <taxon>Oryzihumus</taxon>
    </lineage>
</organism>
<protein>
    <submittedName>
        <fullName evidence="2">Putative integral membrane protein (TIGR02206 family)</fullName>
    </submittedName>
</protein>
<dbReference type="Pfam" id="PF14808">
    <property type="entry name" value="TMEM164"/>
    <property type="match status" value="1"/>
</dbReference>
<accession>A0A542ZMF8</accession>
<keyword evidence="1" id="KW-0812">Transmembrane</keyword>
<evidence type="ECO:0000313" key="3">
    <source>
        <dbReference type="Proteomes" id="UP000319514"/>
    </source>
</evidence>
<feature type="transmembrane region" description="Helical" evidence="1">
    <location>
        <begin position="36"/>
        <end position="54"/>
    </location>
</feature>
<sequence>MSSPLPYWVGVALGAIVCVVLCVACRRWPGGWTLRAGRIIALLLAADAVTFVISPVVTGRWSVQTSLPLALCDVALIVAAVACWLPQWALAVELTWFWGLTGTLQAVLTPDLTASFPELEFFEFVVGHVGIVVAAFYLVVGLRRQPRRGSVARVFAITVAWTALVGVFDWLTGSNYMFLAAVPEHASLLSVLGPWPWYIVSAAGVALVMLLVLDAPFRLRSARSRR</sequence>
<evidence type="ECO:0000313" key="2">
    <source>
        <dbReference type="EMBL" id="TQL61538.1"/>
    </source>
</evidence>
<keyword evidence="3" id="KW-1185">Reference proteome</keyword>
<feature type="transmembrane region" description="Helical" evidence="1">
    <location>
        <begin position="154"/>
        <end position="177"/>
    </location>
</feature>
<feature type="transmembrane region" description="Helical" evidence="1">
    <location>
        <begin position="197"/>
        <end position="217"/>
    </location>
</feature>
<feature type="transmembrane region" description="Helical" evidence="1">
    <location>
        <begin position="90"/>
        <end position="109"/>
    </location>
</feature>
<name>A0A542ZMF8_9MICO</name>
<dbReference type="Proteomes" id="UP000319514">
    <property type="component" value="Unassembled WGS sequence"/>
</dbReference>
<feature type="transmembrane region" description="Helical" evidence="1">
    <location>
        <begin position="6"/>
        <end position="24"/>
    </location>
</feature>
<dbReference type="InterPro" id="IPR011737">
    <property type="entry name" value="CHP02206_TP0381"/>
</dbReference>
<dbReference type="EMBL" id="VFOQ01000001">
    <property type="protein sequence ID" value="TQL61538.1"/>
    <property type="molecule type" value="Genomic_DNA"/>
</dbReference>
<proteinExistence type="predicted"/>
<dbReference type="AlphaFoldDB" id="A0A542ZMF8"/>
<comment type="caution">
    <text evidence="2">The sequence shown here is derived from an EMBL/GenBank/DDBJ whole genome shotgun (WGS) entry which is preliminary data.</text>
</comment>
<reference evidence="2 3" key="1">
    <citation type="submission" date="2019-06" db="EMBL/GenBank/DDBJ databases">
        <title>Sequencing the genomes of 1000 actinobacteria strains.</title>
        <authorList>
            <person name="Klenk H.-P."/>
        </authorList>
    </citation>
    <scope>NUCLEOTIDE SEQUENCE [LARGE SCALE GENOMIC DNA]</scope>
    <source>
        <strain evidence="2 3">DSM 18082</strain>
    </source>
</reference>
<gene>
    <name evidence="2" type="ORF">FB474_2949</name>
</gene>
<dbReference type="NCBIfam" id="TIGR02206">
    <property type="entry name" value="intg_mem_TP0381"/>
    <property type="match status" value="1"/>
</dbReference>
<keyword evidence="1" id="KW-1133">Transmembrane helix</keyword>
<feature type="transmembrane region" description="Helical" evidence="1">
    <location>
        <begin position="66"/>
        <end position="85"/>
    </location>
</feature>
<evidence type="ECO:0000256" key="1">
    <source>
        <dbReference type="SAM" id="Phobius"/>
    </source>
</evidence>
<feature type="transmembrane region" description="Helical" evidence="1">
    <location>
        <begin position="121"/>
        <end position="142"/>
    </location>
</feature>
<dbReference type="RefSeq" id="WP_185746182.1">
    <property type="nucleotide sequence ID" value="NZ_BAAAKX010000001.1"/>
</dbReference>
<keyword evidence="1" id="KW-0472">Membrane</keyword>